<dbReference type="InterPro" id="IPR037508">
    <property type="entry name" value="Msb1/Mug8"/>
</dbReference>
<feature type="compositionally biased region" description="Basic and acidic residues" evidence="1">
    <location>
        <begin position="1350"/>
        <end position="1376"/>
    </location>
</feature>
<feature type="region of interest" description="Disordered" evidence="1">
    <location>
        <begin position="1115"/>
        <end position="1151"/>
    </location>
</feature>
<feature type="compositionally biased region" description="Acidic residues" evidence="1">
    <location>
        <begin position="1303"/>
        <end position="1325"/>
    </location>
</feature>
<protein>
    <recommendedName>
        <fullName evidence="2">Rho-GAP domain-containing protein</fullName>
    </recommendedName>
</protein>
<feature type="compositionally biased region" description="Basic and acidic residues" evidence="1">
    <location>
        <begin position="1538"/>
        <end position="1557"/>
    </location>
</feature>
<feature type="compositionally biased region" description="Basic and acidic residues" evidence="1">
    <location>
        <begin position="696"/>
        <end position="705"/>
    </location>
</feature>
<feature type="region of interest" description="Disordered" evidence="1">
    <location>
        <begin position="1"/>
        <end position="88"/>
    </location>
</feature>
<feature type="compositionally biased region" description="Low complexity" evidence="1">
    <location>
        <begin position="1115"/>
        <end position="1132"/>
    </location>
</feature>
<feature type="compositionally biased region" description="Low complexity" evidence="1">
    <location>
        <begin position="1046"/>
        <end position="1065"/>
    </location>
</feature>
<feature type="compositionally biased region" description="Acidic residues" evidence="1">
    <location>
        <begin position="1066"/>
        <end position="1091"/>
    </location>
</feature>
<feature type="compositionally biased region" description="Polar residues" evidence="1">
    <location>
        <begin position="1642"/>
        <end position="1652"/>
    </location>
</feature>
<dbReference type="InterPro" id="IPR008936">
    <property type="entry name" value="Rho_GTPase_activation_prot"/>
</dbReference>
<dbReference type="Proteomes" id="UP000521943">
    <property type="component" value="Unassembled WGS sequence"/>
</dbReference>
<feature type="region of interest" description="Disordered" evidence="1">
    <location>
        <begin position="437"/>
        <end position="460"/>
    </location>
</feature>
<feature type="compositionally biased region" description="Acidic residues" evidence="1">
    <location>
        <begin position="1528"/>
        <end position="1537"/>
    </location>
</feature>
<dbReference type="PROSITE" id="PS50238">
    <property type="entry name" value="RHOGAP"/>
    <property type="match status" value="1"/>
</dbReference>
<feature type="compositionally biased region" description="Basic and acidic residues" evidence="1">
    <location>
        <begin position="1516"/>
        <end position="1527"/>
    </location>
</feature>
<feature type="region of interest" description="Disordered" evidence="1">
    <location>
        <begin position="1616"/>
        <end position="1659"/>
    </location>
</feature>
<dbReference type="InterPro" id="IPR012965">
    <property type="entry name" value="Msb1/Mug8_dom"/>
</dbReference>
<evidence type="ECO:0000313" key="4">
    <source>
        <dbReference type="Proteomes" id="UP000521943"/>
    </source>
</evidence>
<dbReference type="GO" id="GO:0007165">
    <property type="term" value="P:signal transduction"/>
    <property type="evidence" value="ECO:0007669"/>
    <property type="project" value="InterPro"/>
</dbReference>
<feature type="region of interest" description="Disordered" evidence="1">
    <location>
        <begin position="976"/>
        <end position="1096"/>
    </location>
</feature>
<feature type="region of interest" description="Disordered" evidence="1">
    <location>
        <begin position="1258"/>
        <end position="1376"/>
    </location>
</feature>
<dbReference type="SUPFAM" id="SSF48350">
    <property type="entry name" value="GTPase activation domain, GAP"/>
    <property type="match status" value="1"/>
</dbReference>
<feature type="compositionally biased region" description="Acidic residues" evidence="1">
    <location>
        <begin position="1896"/>
        <end position="1909"/>
    </location>
</feature>
<dbReference type="Gene3D" id="1.10.555.10">
    <property type="entry name" value="Rho GTPase activation protein"/>
    <property type="match status" value="1"/>
</dbReference>
<organism evidence="3 4">
    <name type="scientific">Ephemerocybe angulata</name>
    <dbReference type="NCBI Taxonomy" id="980116"/>
    <lineage>
        <taxon>Eukaryota</taxon>
        <taxon>Fungi</taxon>
        <taxon>Dikarya</taxon>
        <taxon>Basidiomycota</taxon>
        <taxon>Agaricomycotina</taxon>
        <taxon>Agaricomycetes</taxon>
        <taxon>Agaricomycetidae</taxon>
        <taxon>Agaricales</taxon>
        <taxon>Agaricineae</taxon>
        <taxon>Psathyrellaceae</taxon>
        <taxon>Ephemerocybe</taxon>
    </lineage>
</organism>
<evidence type="ECO:0000256" key="1">
    <source>
        <dbReference type="SAM" id="MobiDB-lite"/>
    </source>
</evidence>
<feature type="compositionally biased region" description="Low complexity" evidence="1">
    <location>
        <begin position="1326"/>
        <end position="1335"/>
    </location>
</feature>
<gene>
    <name evidence="3" type="ORF">DFP72DRAFT_923456</name>
</gene>
<feature type="region of interest" description="Disordered" evidence="1">
    <location>
        <begin position="1393"/>
        <end position="1582"/>
    </location>
</feature>
<feature type="compositionally biased region" description="Basic and acidic residues" evidence="1">
    <location>
        <begin position="1796"/>
        <end position="1806"/>
    </location>
</feature>
<feature type="region of interest" description="Disordered" evidence="1">
    <location>
        <begin position="1681"/>
        <end position="1719"/>
    </location>
</feature>
<feature type="region of interest" description="Disordered" evidence="1">
    <location>
        <begin position="1930"/>
        <end position="1993"/>
    </location>
</feature>
<evidence type="ECO:0000313" key="3">
    <source>
        <dbReference type="EMBL" id="KAF6746226.1"/>
    </source>
</evidence>
<dbReference type="InterPro" id="IPR000198">
    <property type="entry name" value="RhoGAP_dom"/>
</dbReference>
<feature type="compositionally biased region" description="Basic and acidic residues" evidence="1">
    <location>
        <begin position="1983"/>
        <end position="1993"/>
    </location>
</feature>
<feature type="region of interest" description="Disordered" evidence="1">
    <location>
        <begin position="645"/>
        <end position="747"/>
    </location>
</feature>
<evidence type="ECO:0000259" key="2">
    <source>
        <dbReference type="PROSITE" id="PS50238"/>
    </source>
</evidence>
<dbReference type="Pfam" id="PF08101">
    <property type="entry name" value="Msb1-Mug8_dom"/>
    <property type="match status" value="1"/>
</dbReference>
<dbReference type="OrthoDB" id="3362494at2759"/>
<comment type="caution">
    <text evidence="3">The sequence shown here is derived from an EMBL/GenBank/DDBJ whole genome shotgun (WGS) entry which is preliminary data.</text>
</comment>
<dbReference type="PANTHER" id="PTHR28093">
    <property type="entry name" value="MORPHOGENESIS-RELATED PROTEIN MSB1"/>
    <property type="match status" value="1"/>
</dbReference>
<feature type="compositionally biased region" description="Acidic residues" evidence="1">
    <location>
        <begin position="1428"/>
        <end position="1437"/>
    </location>
</feature>
<accession>A0A8H6LYY6</accession>
<dbReference type="EMBL" id="JACGCI010000095">
    <property type="protein sequence ID" value="KAF6746226.1"/>
    <property type="molecule type" value="Genomic_DNA"/>
</dbReference>
<feature type="compositionally biased region" description="Low complexity" evidence="1">
    <location>
        <begin position="443"/>
        <end position="460"/>
    </location>
</feature>
<keyword evidence="4" id="KW-1185">Reference proteome</keyword>
<reference evidence="3 4" key="1">
    <citation type="submission" date="2020-07" db="EMBL/GenBank/DDBJ databases">
        <title>Comparative genomics of pyrophilous fungi reveals a link between fire events and developmental genes.</title>
        <authorList>
            <consortium name="DOE Joint Genome Institute"/>
            <person name="Steindorff A.S."/>
            <person name="Carver A."/>
            <person name="Calhoun S."/>
            <person name="Stillman K."/>
            <person name="Liu H."/>
            <person name="Lipzen A."/>
            <person name="Pangilinan J."/>
            <person name="Labutti K."/>
            <person name="Bruns T.D."/>
            <person name="Grigoriev I.V."/>
        </authorList>
    </citation>
    <scope>NUCLEOTIDE SEQUENCE [LARGE SCALE GENOMIC DNA]</scope>
    <source>
        <strain evidence="3 4">CBS 144469</strain>
    </source>
</reference>
<feature type="compositionally biased region" description="Acidic residues" evidence="1">
    <location>
        <begin position="1393"/>
        <end position="1414"/>
    </location>
</feature>
<sequence length="1993" mass="212815">MPSFLNKVFGRKKDGSGGGLVSPGSGDLLDGKFEDVSPSESPSATEFPELKANGSHRGRGAERTPTDSKLRTFFRSRSRPASPVRPNRKIDELPALPLSLFTDISQNEALLTEKALGERRLTPVEAVGLVRACSRAINDRGLETLGIMNPHWYSASPEVQRRLISLFLHSLTTKSPYSSFDSEINATKSPHDVAAVLRWALRHLQLQGELKEDWYQTFFDEERKAEYPPKAFSDTLSPLIPSEHLDLLKEVLEIFSQLAAHAETNSTSGSKLSKIYGLWLLNTHRVETKDDWRSFYARWEVAGRQLEHVFFARIRDEAVNNRMPTRLVDLVRKYPYGVVSPTDDQRLLPRSMFTTRVHDALLVRVETELLSEAARPKTRIHPLRLIAEALSNPSVEGDLSSLWTKVVEASKAEGTGTPLSRIFSDDTIRFLSLVPAGEGSDDSTSPAFSLLPLSPSSPSAKRLSFSLSEFTDEIKRTSSMQSKAPTSASPLSPISADWSLFSASGFGASPTLTPLSSTLFASDIERTSPPSRKPSRHGKETSSASSSAPRKSVEFVSAPRKASIPEETPEPTTVSRVALLQVVPLDEAFIDFWHDALLDPISAAWPAFVVCKIKAGLVPELKYAKEGGEGTVTWVVLEQTYSVKAPPPPPVPATEVSSAEPQAERPSSPHSLGKKRFSFWTSSRTNSTTSIGSSRNRKERERGQRVNEMGEVISEEGSDGARPSAARSGSNTSTIASAGGRTWRKMGGMGEVVRVRIPSPKPRKSVDVKSVTSLDAAAATTAGAKKGEEEGAAAATVVAAVPVAAAAVAAVFGATNGEANGTPVQEGAVVAVEEKGTEPTEGEVKASVEDETVVETLEKAEAAPIVAEEKVEETLVAPLSVPEVVEVQPEEHAVAVKEAEPEVVKEEEAVPVESVPPVSEEVAAVIEPEAVPVRAAVDVEALRQEEQEVAEPAEDIIEASVRVVAEELVTAAPVEEAASPVEVVQDEEKEHTAPETVEDAPNTAAETEGAAELVAAPEPIQEEEPSAPVEAEAAAEDGTTREPVQEPTAAAEAEGAAELVAAPEPVQEEEAAPVEVEAEEIVAPEPEEEESTPVAETEVAAEVVAVPEAVEEETTAAVEAEGAADLITAPEAVVEEEPTPATEAEVPADLNVVPESVHAEPTTAAIEAEDADEPSVPPGLVEEEPTAELIAVPEPAEPEAQETAAVDVDVPPAPIGNEVHDVVTPIEEAVAAVDASAELAAEAPVSLETPNVVVVEEEEAELEATDGIATESHINDKPDDSDINVEGTLAGSVVADTQTTVTEAEDVQGNDEPTEELPQESDAEDAAPAALEPIIGANEISTGEVAPVEVTKEETPAEQRLSGDEIPAEDAHQPTDHAVEESLIVEEEALVEEVTVPEEDMPQVEDTAEAEVEPVVEAPQTTKVQEAVVEDQEEEFAPIDTPAGNAEPVEESPAQEPSASTVQEDVVSEPEPAVEASAEEKEGNDPYLASAEEAVERDVEVAPADVQVVEDEDVQPEVKEKEHVEPEVKEEETVESEDIVKPEAKEEEVVVETKVEEAEPVVPEVKEEEVSAPEVAVPEVQEDLKVDDEVVVEEEVKEEEVVEPEIAEPIIAEAEAVQPEVVQPEPSATVDDVQEPAEPEQPTASEPTTVPESQPIDEIVPKAEGWEEVASEVALAEETNLVEAPAEEPPVDAETERVLPQHESTVPEEEAQDVQQADDVPDAVVEPPTLAEEAVEKVIPAVAVEEVPSDEAAVVHEDEDEEPVPAPVKEAEAEPEEILQEAVDANPISQPISLPDVKEPEPDAACRRGYWQSRNPDDVVEEAPQVAEPQVEPPASDSNDPAPTVETSEAEQTADDAVVPKAEEAATAESSTSEDVKPTPVVEEEKILSTPLEAPVVEEEDAPAPEAVDEPAAIVDDTKSVLVEDDIVEEKSETAAAATVGEPSTITAEDKRILVEDDDVEEKDHGGAETVPQVVDEPVAIPADDRPILVEED</sequence>
<feature type="region of interest" description="Disordered" evidence="1">
    <location>
        <begin position="1749"/>
        <end position="1917"/>
    </location>
</feature>
<feature type="compositionally biased region" description="Polar residues" evidence="1">
    <location>
        <begin position="727"/>
        <end position="736"/>
    </location>
</feature>
<feature type="compositionally biased region" description="Low complexity" evidence="1">
    <location>
        <begin position="1415"/>
        <end position="1427"/>
    </location>
</feature>
<dbReference type="PANTHER" id="PTHR28093:SF1">
    <property type="entry name" value="MORPHOGENESIS-RELATED PROTEIN MSB1"/>
    <property type="match status" value="1"/>
</dbReference>
<feature type="compositionally biased region" description="Low complexity" evidence="1">
    <location>
        <begin position="1616"/>
        <end position="1626"/>
    </location>
</feature>
<name>A0A8H6LYY6_9AGAR</name>
<feature type="region of interest" description="Disordered" evidence="1">
    <location>
        <begin position="524"/>
        <end position="571"/>
    </location>
</feature>
<proteinExistence type="predicted"/>
<feature type="compositionally biased region" description="Polar residues" evidence="1">
    <location>
        <begin position="1836"/>
        <end position="1847"/>
    </location>
</feature>
<feature type="compositionally biased region" description="Low complexity" evidence="1">
    <location>
        <begin position="1139"/>
        <end position="1148"/>
    </location>
</feature>
<feature type="compositionally biased region" description="Basic and acidic residues" evidence="1">
    <location>
        <begin position="59"/>
        <end position="70"/>
    </location>
</feature>
<feature type="domain" description="Rho-GAP" evidence="2">
    <location>
        <begin position="119"/>
        <end position="310"/>
    </location>
</feature>
<feature type="compositionally biased region" description="Polar residues" evidence="1">
    <location>
        <begin position="679"/>
        <end position="694"/>
    </location>
</feature>